<dbReference type="PROSITE" id="PS50215">
    <property type="entry name" value="ADAM_MEPRO"/>
    <property type="match status" value="1"/>
</dbReference>
<feature type="domain" description="Peptidase M12B" evidence="2">
    <location>
        <begin position="144"/>
        <end position="373"/>
    </location>
</feature>
<gene>
    <name evidence="3" type="ORF">MGAL_10B076138</name>
</gene>
<feature type="active site" evidence="1">
    <location>
        <position position="312"/>
    </location>
</feature>
<proteinExistence type="predicted"/>
<feature type="binding site" evidence="1">
    <location>
        <position position="311"/>
    </location>
    <ligand>
        <name>Zn(2+)</name>
        <dbReference type="ChEBI" id="CHEBI:29105"/>
        <note>catalytic</note>
    </ligand>
</feature>
<sequence length="373" mass="41728">MGEYINIYITEGGRTKRSTDDTYHPETYNLDLPLSKSHLNLHLTRNDNIRTSVPTLSLKDHSVTYTNLEDKIFGTFNVGSEEYIVQTPKNKTYTKLKSGFNHFEIRKEKIPEIDFNDFLGKADTIKQATFTNRNHRHKRATGLHQLELLIVVDYAVYKYWYDQSTQTSTSQKETEALTSVRQYYAFVITGMDGMYKNIQTSSYTIDIVYAGIVIAQTPSDATWTETVKVTSFTPNRVDSSTALQNFQTWNRNPPFSLPGHDHAMLFTRYDLTASGSNGNAGLAYVGRVCTTSSQSIVEDGFNFVIISVAAHELGHCLSAEHDGEGNACSGSDAYIMASAVSPQTEAATATHPWIFSTCSTSYFTTYITNSLDS</sequence>
<evidence type="ECO:0000313" key="4">
    <source>
        <dbReference type="Proteomes" id="UP000596742"/>
    </source>
</evidence>
<keyword evidence="1" id="KW-0862">Zinc</keyword>
<dbReference type="Gene3D" id="3.40.390.10">
    <property type="entry name" value="Collagenase (Catalytic Domain)"/>
    <property type="match status" value="1"/>
</dbReference>
<feature type="binding site" evidence="1">
    <location>
        <position position="321"/>
    </location>
    <ligand>
        <name>Zn(2+)</name>
        <dbReference type="ChEBI" id="CHEBI:29105"/>
        <note>catalytic</note>
    </ligand>
</feature>
<dbReference type="PANTHER" id="PTHR11905:SF159">
    <property type="entry name" value="ADAM METALLOPROTEASE"/>
    <property type="match status" value="1"/>
</dbReference>
<feature type="binding site" evidence="1">
    <location>
        <position position="315"/>
    </location>
    <ligand>
        <name>Zn(2+)</name>
        <dbReference type="ChEBI" id="CHEBI:29105"/>
        <note>catalytic</note>
    </ligand>
</feature>
<comment type="caution">
    <text evidence="1">Lacks conserved residue(s) required for the propagation of feature annotation.</text>
</comment>
<evidence type="ECO:0000259" key="2">
    <source>
        <dbReference type="PROSITE" id="PS50215"/>
    </source>
</evidence>
<dbReference type="GO" id="GO:0006509">
    <property type="term" value="P:membrane protein ectodomain proteolysis"/>
    <property type="evidence" value="ECO:0007669"/>
    <property type="project" value="TreeGrafter"/>
</dbReference>
<protein>
    <recommendedName>
        <fullName evidence="2">Peptidase M12B domain-containing protein</fullName>
    </recommendedName>
</protein>
<dbReference type="PANTHER" id="PTHR11905">
    <property type="entry name" value="ADAM A DISINTEGRIN AND METALLOPROTEASE DOMAIN"/>
    <property type="match status" value="1"/>
</dbReference>
<keyword evidence="1" id="KW-0479">Metal-binding</keyword>
<dbReference type="Proteomes" id="UP000596742">
    <property type="component" value="Unassembled WGS sequence"/>
</dbReference>
<dbReference type="SUPFAM" id="SSF55486">
    <property type="entry name" value="Metalloproteases ('zincins'), catalytic domain"/>
    <property type="match status" value="1"/>
</dbReference>
<accession>A0A8B6CT38</accession>
<dbReference type="OrthoDB" id="6156720at2759"/>
<organism evidence="3 4">
    <name type="scientific">Mytilus galloprovincialis</name>
    <name type="common">Mediterranean mussel</name>
    <dbReference type="NCBI Taxonomy" id="29158"/>
    <lineage>
        <taxon>Eukaryota</taxon>
        <taxon>Metazoa</taxon>
        <taxon>Spiralia</taxon>
        <taxon>Lophotrochozoa</taxon>
        <taxon>Mollusca</taxon>
        <taxon>Bivalvia</taxon>
        <taxon>Autobranchia</taxon>
        <taxon>Pteriomorphia</taxon>
        <taxon>Mytilida</taxon>
        <taxon>Mytiloidea</taxon>
        <taxon>Mytilidae</taxon>
        <taxon>Mytilinae</taxon>
        <taxon>Mytilus</taxon>
    </lineage>
</organism>
<name>A0A8B6CT38_MYTGA</name>
<dbReference type="Pfam" id="PF13688">
    <property type="entry name" value="Reprolysin_5"/>
    <property type="match status" value="1"/>
</dbReference>
<dbReference type="GO" id="GO:0004222">
    <property type="term" value="F:metalloendopeptidase activity"/>
    <property type="evidence" value="ECO:0007669"/>
    <property type="project" value="InterPro"/>
</dbReference>
<dbReference type="AlphaFoldDB" id="A0A8B6CT38"/>
<evidence type="ECO:0000313" key="3">
    <source>
        <dbReference type="EMBL" id="VDI10080.1"/>
    </source>
</evidence>
<dbReference type="InterPro" id="IPR024079">
    <property type="entry name" value="MetalloPept_cat_dom_sf"/>
</dbReference>
<keyword evidence="4" id="KW-1185">Reference proteome</keyword>
<comment type="caution">
    <text evidence="3">The sequence shown here is derived from an EMBL/GenBank/DDBJ whole genome shotgun (WGS) entry which is preliminary data.</text>
</comment>
<dbReference type="GO" id="GO:0046872">
    <property type="term" value="F:metal ion binding"/>
    <property type="evidence" value="ECO:0007669"/>
    <property type="project" value="UniProtKB-KW"/>
</dbReference>
<dbReference type="InterPro" id="IPR001590">
    <property type="entry name" value="Peptidase_M12B"/>
</dbReference>
<dbReference type="EMBL" id="UYJE01002364">
    <property type="protein sequence ID" value="VDI10080.1"/>
    <property type="molecule type" value="Genomic_DNA"/>
</dbReference>
<reference evidence="3" key="1">
    <citation type="submission" date="2018-11" db="EMBL/GenBank/DDBJ databases">
        <authorList>
            <person name="Alioto T."/>
            <person name="Alioto T."/>
        </authorList>
    </citation>
    <scope>NUCLEOTIDE SEQUENCE</scope>
</reference>
<evidence type="ECO:0000256" key="1">
    <source>
        <dbReference type="PROSITE-ProRule" id="PRU00276"/>
    </source>
</evidence>